<evidence type="ECO:0000256" key="1">
    <source>
        <dbReference type="SAM" id="Phobius"/>
    </source>
</evidence>
<dbReference type="EMBL" id="CP011853">
    <property type="protein sequence ID" value="ALG83196.1"/>
    <property type="molecule type" value="Genomic_DNA"/>
</dbReference>
<reference evidence="3" key="1">
    <citation type="submission" date="2015-06" db="EMBL/GenBank/DDBJ databases">
        <title>Complete genome sequence and metabolic analysis of phthalate degradation pathway in Gordonia sp. QH-11.</title>
        <authorList>
            <person name="Jin D."/>
            <person name="Kong X."/>
            <person name="Bai Z."/>
        </authorList>
    </citation>
    <scope>NUCLEOTIDE SEQUENCE [LARGE SCALE GENOMIC DNA]</scope>
    <source>
        <strain evidence="3">QH-11</strain>
    </source>
</reference>
<dbReference type="PATRIC" id="fig|1136941.3.peg.9"/>
<organism evidence="2 3">
    <name type="scientific">Gordonia phthalatica</name>
    <dbReference type="NCBI Taxonomy" id="1136941"/>
    <lineage>
        <taxon>Bacteria</taxon>
        <taxon>Bacillati</taxon>
        <taxon>Actinomycetota</taxon>
        <taxon>Actinomycetes</taxon>
        <taxon>Mycobacteriales</taxon>
        <taxon>Gordoniaceae</taxon>
        <taxon>Gordonia</taxon>
    </lineage>
</organism>
<keyword evidence="1" id="KW-0472">Membrane</keyword>
<dbReference type="STRING" id="1136941.ACH46_00060"/>
<keyword evidence="1" id="KW-0812">Transmembrane</keyword>
<dbReference type="RefSeq" id="WP_062391149.1">
    <property type="nucleotide sequence ID" value="NZ_CP011853.1"/>
</dbReference>
<sequence>MLRLIWNASIRIRTFMRVWMPTNILLDALRTRRGLHWGVPAMLLAVVYFAIAYWCTTLIDAGAPGWLHLIVLLCIINAFKFLIHGPISLVRLIRARRSERRQARVEAGERLAKPWRTPRVPAEYEALPQHEHGPTHLSRTAAAHSA</sequence>
<gene>
    <name evidence="2" type="ORF">ACH46_00060</name>
</gene>
<protein>
    <submittedName>
        <fullName evidence="2">Sulfate permease</fullName>
    </submittedName>
</protein>
<dbReference type="Proteomes" id="UP000063789">
    <property type="component" value="Chromosome"/>
</dbReference>
<evidence type="ECO:0000313" key="2">
    <source>
        <dbReference type="EMBL" id="ALG83196.1"/>
    </source>
</evidence>
<keyword evidence="3" id="KW-1185">Reference proteome</keyword>
<reference evidence="2 3" key="2">
    <citation type="journal article" date="2017" name="Int. J. Syst. Evol. Microbiol.">
        <title>Gordonia phthalatica sp. nov., a di-n-butyl phthalate-degrading bacterium isolated from activated sludge.</title>
        <authorList>
            <person name="Jin D."/>
            <person name="Kong X."/>
            <person name="Jia M."/>
            <person name="Yu X."/>
            <person name="Wang X."/>
            <person name="Zhuang X."/>
            <person name="Deng Y."/>
            <person name="Bai Z."/>
        </authorList>
    </citation>
    <scope>NUCLEOTIDE SEQUENCE [LARGE SCALE GENOMIC DNA]</scope>
    <source>
        <strain evidence="2 3">QH-11</strain>
    </source>
</reference>
<proteinExistence type="predicted"/>
<keyword evidence="1" id="KW-1133">Transmembrane helix</keyword>
<dbReference type="OrthoDB" id="4774131at2"/>
<dbReference type="KEGG" id="goq:ACH46_00060"/>
<name>A0A0N9MMG3_9ACTN</name>
<feature type="transmembrane region" description="Helical" evidence="1">
    <location>
        <begin position="66"/>
        <end position="93"/>
    </location>
</feature>
<evidence type="ECO:0000313" key="3">
    <source>
        <dbReference type="Proteomes" id="UP000063789"/>
    </source>
</evidence>
<feature type="transmembrane region" description="Helical" evidence="1">
    <location>
        <begin position="35"/>
        <end position="54"/>
    </location>
</feature>
<accession>A0A0N9MMG3</accession>
<dbReference type="AlphaFoldDB" id="A0A0N9MMG3"/>